<protein>
    <recommendedName>
        <fullName evidence="9">Zinc resistance-associated protein</fullName>
    </recommendedName>
</protein>
<evidence type="ECO:0000256" key="5">
    <source>
        <dbReference type="SAM" id="MobiDB-lite"/>
    </source>
</evidence>
<dbReference type="Proteomes" id="UP000815846">
    <property type="component" value="Unassembled WGS sequence"/>
</dbReference>
<feature type="compositionally biased region" description="Basic residues" evidence="5">
    <location>
        <begin position="146"/>
        <end position="162"/>
    </location>
</feature>
<dbReference type="InterPro" id="IPR052211">
    <property type="entry name" value="Cpx_auxiliary_protein"/>
</dbReference>
<evidence type="ECO:0000256" key="6">
    <source>
        <dbReference type="SAM" id="SignalP"/>
    </source>
</evidence>
<feature type="region of interest" description="Disordered" evidence="5">
    <location>
        <begin position="146"/>
        <end position="173"/>
    </location>
</feature>
<evidence type="ECO:0000256" key="3">
    <source>
        <dbReference type="ARBA" id="ARBA00022729"/>
    </source>
</evidence>
<evidence type="ECO:0008006" key="9">
    <source>
        <dbReference type="Google" id="ProtNLM"/>
    </source>
</evidence>
<organism evidence="7 8">
    <name type="scientific">Colwellia echini</name>
    <dbReference type="NCBI Taxonomy" id="1982103"/>
    <lineage>
        <taxon>Bacteria</taxon>
        <taxon>Pseudomonadati</taxon>
        <taxon>Pseudomonadota</taxon>
        <taxon>Gammaproteobacteria</taxon>
        <taxon>Alteromonadales</taxon>
        <taxon>Colwelliaceae</taxon>
        <taxon>Colwellia</taxon>
    </lineage>
</organism>
<name>A0ABY3MTS5_9GAMM</name>
<proteinExistence type="inferred from homology"/>
<reference evidence="7 8" key="1">
    <citation type="submission" date="2019-08" db="EMBL/GenBank/DDBJ databases">
        <title>Microbe sample from Colwellia echini.</title>
        <authorList>
            <person name="Christiansen L."/>
            <person name="Pathiraja D."/>
            <person name="Schultz-Johansen M."/>
            <person name="Choi I.-G."/>
            <person name="Stougaard P."/>
        </authorList>
    </citation>
    <scope>NUCLEOTIDE SEQUENCE [LARGE SCALE GENOMIC DNA]</scope>
    <source>
        <strain evidence="7 8">A3</strain>
    </source>
</reference>
<gene>
    <name evidence="7" type="ORF">CWS31_015265</name>
</gene>
<comment type="similarity">
    <text evidence="2">Belongs to the CpxP/Spy family.</text>
</comment>
<evidence type="ECO:0000256" key="1">
    <source>
        <dbReference type="ARBA" id="ARBA00004418"/>
    </source>
</evidence>
<dbReference type="InterPro" id="IPR012899">
    <property type="entry name" value="LTXXQ"/>
</dbReference>
<dbReference type="CDD" id="cd09916">
    <property type="entry name" value="CpxP_like"/>
    <property type="match status" value="1"/>
</dbReference>
<evidence type="ECO:0000313" key="8">
    <source>
        <dbReference type="Proteomes" id="UP000815846"/>
    </source>
</evidence>
<evidence type="ECO:0000256" key="2">
    <source>
        <dbReference type="ARBA" id="ARBA00008441"/>
    </source>
</evidence>
<dbReference type="PANTHER" id="PTHR38102">
    <property type="entry name" value="PERIPLASMIC CHAPERONE SPY"/>
    <property type="match status" value="1"/>
</dbReference>
<keyword evidence="3 6" id="KW-0732">Signal</keyword>
<dbReference type="Gene3D" id="1.20.120.1490">
    <property type="match status" value="1"/>
</dbReference>
<keyword evidence="8" id="KW-1185">Reference proteome</keyword>
<keyword evidence="4" id="KW-0574">Periplasm</keyword>
<dbReference type="RefSeq" id="WP_101343073.1">
    <property type="nucleotide sequence ID" value="NZ_PJAI02000023.1"/>
</dbReference>
<evidence type="ECO:0000313" key="7">
    <source>
        <dbReference type="EMBL" id="TYK64526.1"/>
    </source>
</evidence>
<comment type="subcellular location">
    <subcellularLocation>
        <location evidence="1">Periplasm</location>
    </subcellularLocation>
</comment>
<evidence type="ECO:0000256" key="4">
    <source>
        <dbReference type="ARBA" id="ARBA00022764"/>
    </source>
</evidence>
<sequence>MKITFKKLAIATSLCSALVLSPLSYADSDISNISADSSQVEKHQQKSEKRFAKMVKKLDLTETQQAEIKALQTESKAEKEALKPAFKAYKEQVKTLMSAEVFDEQAFIQLQASNQDIFAAMALIKAKNKFAMKTILTPEQLKKFKKMQKKMHRKMDKKRSHKMKNEAQESESN</sequence>
<dbReference type="Pfam" id="PF07813">
    <property type="entry name" value="LTXXQ"/>
    <property type="match status" value="1"/>
</dbReference>
<dbReference type="EMBL" id="PJAI02000023">
    <property type="protein sequence ID" value="TYK64526.1"/>
    <property type="molecule type" value="Genomic_DNA"/>
</dbReference>
<feature type="chain" id="PRO_5046288459" description="Zinc resistance-associated protein" evidence="6">
    <location>
        <begin position="27"/>
        <end position="173"/>
    </location>
</feature>
<comment type="caution">
    <text evidence="7">The sequence shown here is derived from an EMBL/GenBank/DDBJ whole genome shotgun (WGS) entry which is preliminary data.</text>
</comment>
<feature type="signal peptide" evidence="6">
    <location>
        <begin position="1"/>
        <end position="26"/>
    </location>
</feature>
<accession>A0ABY3MTS5</accession>
<dbReference type="PANTHER" id="PTHR38102:SF1">
    <property type="entry name" value="PERIPLASMIC CHAPERONE SPY"/>
    <property type="match status" value="1"/>
</dbReference>